<dbReference type="InterPro" id="IPR002933">
    <property type="entry name" value="Peptidase_M20"/>
</dbReference>
<organism evidence="3 4">
    <name type="scientific">Dyadobacter luteus</name>
    <dbReference type="NCBI Taxonomy" id="2259619"/>
    <lineage>
        <taxon>Bacteria</taxon>
        <taxon>Pseudomonadati</taxon>
        <taxon>Bacteroidota</taxon>
        <taxon>Cytophagia</taxon>
        <taxon>Cytophagales</taxon>
        <taxon>Spirosomataceae</taxon>
        <taxon>Dyadobacter</taxon>
    </lineage>
</organism>
<dbReference type="RefSeq" id="WP_115830371.1">
    <property type="nucleotide sequence ID" value="NZ_QNUL01000005.1"/>
</dbReference>
<dbReference type="InterPro" id="IPR052030">
    <property type="entry name" value="Peptidase_M20/M20A_hydrolases"/>
</dbReference>
<dbReference type="PANTHER" id="PTHR30575">
    <property type="entry name" value="PEPTIDASE M20"/>
    <property type="match status" value="1"/>
</dbReference>
<gene>
    <name evidence="3" type="ORF">DSL64_08835</name>
</gene>
<evidence type="ECO:0000259" key="2">
    <source>
        <dbReference type="Pfam" id="PF07687"/>
    </source>
</evidence>
<dbReference type="InterPro" id="IPR011650">
    <property type="entry name" value="Peptidase_M20_dimer"/>
</dbReference>
<evidence type="ECO:0000256" key="1">
    <source>
        <dbReference type="ARBA" id="ARBA00022801"/>
    </source>
</evidence>
<dbReference type="GO" id="GO:0005737">
    <property type="term" value="C:cytoplasm"/>
    <property type="evidence" value="ECO:0007669"/>
    <property type="project" value="TreeGrafter"/>
</dbReference>
<name>A0A3D8YDT5_9BACT</name>
<dbReference type="InterPro" id="IPR017145">
    <property type="entry name" value="Aminobenzoyl-glu_utiliz_pB"/>
</dbReference>
<reference evidence="3 4" key="1">
    <citation type="submission" date="2018-07" db="EMBL/GenBank/DDBJ databases">
        <title>Dyadobacter roseus sp. nov., isolated from rose rhizosphere soil.</title>
        <authorList>
            <person name="Chen L."/>
        </authorList>
    </citation>
    <scope>NUCLEOTIDE SEQUENCE [LARGE SCALE GENOMIC DNA]</scope>
    <source>
        <strain evidence="3 4">RS19</strain>
    </source>
</reference>
<dbReference type="PANTHER" id="PTHR30575:SF0">
    <property type="entry name" value="XAA-ARG DIPEPTIDASE"/>
    <property type="match status" value="1"/>
</dbReference>
<accession>A0A3D8YDT5</accession>
<evidence type="ECO:0000313" key="3">
    <source>
        <dbReference type="EMBL" id="REA62358.1"/>
    </source>
</evidence>
<keyword evidence="1 3" id="KW-0378">Hydrolase</keyword>
<dbReference type="Pfam" id="PF01546">
    <property type="entry name" value="Peptidase_M20"/>
    <property type="match status" value="1"/>
</dbReference>
<dbReference type="EMBL" id="QNUL01000005">
    <property type="protein sequence ID" value="REA62358.1"/>
    <property type="molecule type" value="Genomic_DNA"/>
</dbReference>
<dbReference type="InterPro" id="IPR017439">
    <property type="entry name" value="Amidohydrolase"/>
</dbReference>
<sequence length="486" mass="51732">MKSKNIILLGLLGFAAFESFGQDKKAAAEQKQIVDGLDKKKDHYAGISKQIWDLAEVGYQEYKSSEILQEELKKEGFAVEKGVAGIPTAFVATYGSGKPVISILAEFDALPGMAQEAVSEKKIIEGQKAGHACGHHLFGAGSAAAAIAVKDWLKNGGKAGTIKLMGCPAEEGGSGKVYMVREGIFKDSDIVLHWHPSDRNGANPSSSLANISGKFRFTGIAAHAAGAPERGRSALDGVEAMNNMVNMMREHVPQETRIHYVITRGGEAPNVVPAFAEVYYYARHPNREVVRDVWSRMEKAAEGAAMGTGTKVELEITGGAFDLLPVESLAKAMYKNLEVVGGVKYTPDEAAFAEKLAPSLTTPGKAALAYTEAEKVMPFSTKLESMGGSTDVGDVSWAVPTVGLGAATWVPGTPAHSWQAVAAGGMSIGPKGMMVAAKTLALTAIDLFKDPALIKTAQADWLKARGEDFKYEALVGNRKPALDYRK</sequence>
<dbReference type="Gene3D" id="3.40.630.10">
    <property type="entry name" value="Zn peptidases"/>
    <property type="match status" value="1"/>
</dbReference>
<dbReference type="AlphaFoldDB" id="A0A3D8YDT5"/>
<evidence type="ECO:0000313" key="4">
    <source>
        <dbReference type="Proteomes" id="UP000256373"/>
    </source>
</evidence>
<dbReference type="InterPro" id="IPR036264">
    <property type="entry name" value="Bact_exopeptidase_dim_dom"/>
</dbReference>
<dbReference type="Pfam" id="PF07687">
    <property type="entry name" value="M20_dimer"/>
    <property type="match status" value="1"/>
</dbReference>
<dbReference type="PIRSF" id="PIRSF037227">
    <property type="entry name" value="Aminobenzoyl-glu_utiliz_pB"/>
    <property type="match status" value="1"/>
</dbReference>
<keyword evidence="4" id="KW-1185">Reference proteome</keyword>
<dbReference type="FunFam" id="3.30.70.360:FF:000004">
    <property type="entry name" value="Peptidase M20 domain-containing protein 2"/>
    <property type="match status" value="1"/>
</dbReference>
<dbReference type="Proteomes" id="UP000256373">
    <property type="component" value="Unassembled WGS sequence"/>
</dbReference>
<dbReference type="SUPFAM" id="SSF53187">
    <property type="entry name" value="Zn-dependent exopeptidases"/>
    <property type="match status" value="1"/>
</dbReference>
<dbReference type="GO" id="GO:0016805">
    <property type="term" value="F:dipeptidase activity"/>
    <property type="evidence" value="ECO:0007669"/>
    <property type="project" value="TreeGrafter"/>
</dbReference>
<dbReference type="GO" id="GO:0046657">
    <property type="term" value="P:folic acid catabolic process"/>
    <property type="evidence" value="ECO:0007669"/>
    <property type="project" value="TreeGrafter"/>
</dbReference>
<feature type="domain" description="Peptidase M20 dimerisation" evidence="2">
    <location>
        <begin position="211"/>
        <end position="303"/>
    </location>
</feature>
<protein>
    <submittedName>
        <fullName evidence="3">Amidohydrolase</fullName>
    </submittedName>
</protein>
<dbReference type="OrthoDB" id="9781032at2"/>
<dbReference type="NCBIfam" id="TIGR01891">
    <property type="entry name" value="amidohydrolases"/>
    <property type="match status" value="1"/>
</dbReference>
<dbReference type="Gene3D" id="3.30.70.360">
    <property type="match status" value="1"/>
</dbReference>
<proteinExistence type="predicted"/>
<comment type="caution">
    <text evidence="3">The sequence shown here is derived from an EMBL/GenBank/DDBJ whole genome shotgun (WGS) entry which is preliminary data.</text>
</comment>
<dbReference type="GO" id="GO:0071713">
    <property type="term" value="F:para-aminobenzoyl-glutamate hydrolase activity"/>
    <property type="evidence" value="ECO:0007669"/>
    <property type="project" value="TreeGrafter"/>
</dbReference>
<dbReference type="SUPFAM" id="SSF55031">
    <property type="entry name" value="Bacterial exopeptidase dimerisation domain"/>
    <property type="match status" value="1"/>
</dbReference>